<dbReference type="AlphaFoldDB" id="A0AAD9LDL5"/>
<dbReference type="SUPFAM" id="SSF53098">
    <property type="entry name" value="Ribonuclease H-like"/>
    <property type="match status" value="1"/>
</dbReference>
<dbReference type="PANTHER" id="PTHR46481">
    <property type="entry name" value="ZINC FINGER BED DOMAIN-CONTAINING PROTEIN 4"/>
    <property type="match status" value="1"/>
</dbReference>
<sequence>MAFNKVNHGTFVKALAILNPGVVLPTARELAISLLDSSYGALKLVMVHRVKGKKCTLATDAWTDVNGKSVINYVLICGEDTYLLETVYTGSTSHSAAFLAADIKRVITAALFTTIVTDNTTANQLVWQTLQPECPQIFFHGCISHVIHLVVKDLVSMLPWLKVLKENCRKLVRFFKKHQQLWAELRHLQLLEGKNTLVLPADTRWGTIEKCLASVLDSEDIIHAFVSSRDFLKEKTKEQKAKRRMAFDIVRAKNCIPQLRRAISILDVLSRFQKLFERNTRPVSDVYKMFLDLPDTFREISMPIAELGIIASVLRERFDFVCGDAHGVAYLLDPRYTGKDMDQATREGVEDFIAKWNGTGNEDAG</sequence>
<dbReference type="InterPro" id="IPR052035">
    <property type="entry name" value="ZnF_BED_domain_contain"/>
</dbReference>
<comment type="caution">
    <text evidence="7">The sequence shown here is derived from an EMBL/GenBank/DDBJ whole genome shotgun (WGS) entry which is preliminary data.</text>
</comment>
<dbReference type="InterPro" id="IPR012337">
    <property type="entry name" value="RNaseH-like_sf"/>
</dbReference>
<evidence type="ECO:0000313" key="8">
    <source>
        <dbReference type="Proteomes" id="UP001259832"/>
    </source>
</evidence>
<dbReference type="InterPro" id="IPR007021">
    <property type="entry name" value="DUF659"/>
</dbReference>
<organism evidence="7 8">
    <name type="scientific">Phytophthora citrophthora</name>
    <dbReference type="NCBI Taxonomy" id="4793"/>
    <lineage>
        <taxon>Eukaryota</taxon>
        <taxon>Sar</taxon>
        <taxon>Stramenopiles</taxon>
        <taxon>Oomycota</taxon>
        <taxon>Peronosporomycetes</taxon>
        <taxon>Peronosporales</taxon>
        <taxon>Peronosporaceae</taxon>
        <taxon>Phytophthora</taxon>
    </lineage>
</organism>
<keyword evidence="3" id="KW-0863">Zinc-finger</keyword>
<dbReference type="GO" id="GO:0005634">
    <property type="term" value="C:nucleus"/>
    <property type="evidence" value="ECO:0007669"/>
    <property type="project" value="UniProtKB-SubCell"/>
</dbReference>
<proteinExistence type="predicted"/>
<dbReference type="PANTHER" id="PTHR46481:SF10">
    <property type="entry name" value="ZINC FINGER BED DOMAIN-CONTAINING PROTEIN 39"/>
    <property type="match status" value="1"/>
</dbReference>
<evidence type="ECO:0000256" key="3">
    <source>
        <dbReference type="ARBA" id="ARBA00022771"/>
    </source>
</evidence>
<dbReference type="GO" id="GO:0008270">
    <property type="term" value="F:zinc ion binding"/>
    <property type="evidence" value="ECO:0007669"/>
    <property type="project" value="UniProtKB-KW"/>
</dbReference>
<gene>
    <name evidence="7" type="ORF">P3T76_012694</name>
</gene>
<accession>A0AAD9LDL5</accession>
<keyword evidence="4" id="KW-0862">Zinc</keyword>
<keyword evidence="2" id="KW-0479">Metal-binding</keyword>
<protein>
    <recommendedName>
        <fullName evidence="6">DUF659 domain-containing protein</fullName>
    </recommendedName>
</protein>
<evidence type="ECO:0000259" key="6">
    <source>
        <dbReference type="Pfam" id="PF04937"/>
    </source>
</evidence>
<keyword evidence="8" id="KW-1185">Reference proteome</keyword>
<evidence type="ECO:0000256" key="1">
    <source>
        <dbReference type="ARBA" id="ARBA00004123"/>
    </source>
</evidence>
<comment type="subcellular location">
    <subcellularLocation>
        <location evidence="1">Nucleus</location>
    </subcellularLocation>
</comment>
<reference evidence="7" key="1">
    <citation type="submission" date="2023-08" db="EMBL/GenBank/DDBJ databases">
        <title>Reference Genome Resource for the Citrus Pathogen Phytophthora citrophthora.</title>
        <authorList>
            <person name="Moller H."/>
            <person name="Coetzee B."/>
            <person name="Rose L.J."/>
            <person name="Van Niekerk J.M."/>
        </authorList>
    </citation>
    <scope>NUCLEOTIDE SEQUENCE</scope>
    <source>
        <strain evidence="7">STE-U-9442</strain>
    </source>
</reference>
<name>A0AAD9LDL5_9STRA</name>
<evidence type="ECO:0000256" key="5">
    <source>
        <dbReference type="ARBA" id="ARBA00023242"/>
    </source>
</evidence>
<keyword evidence="5" id="KW-0539">Nucleus</keyword>
<evidence type="ECO:0000256" key="2">
    <source>
        <dbReference type="ARBA" id="ARBA00022723"/>
    </source>
</evidence>
<evidence type="ECO:0000313" key="7">
    <source>
        <dbReference type="EMBL" id="KAK1931762.1"/>
    </source>
</evidence>
<dbReference type="EMBL" id="JASMQC010000032">
    <property type="protein sequence ID" value="KAK1931762.1"/>
    <property type="molecule type" value="Genomic_DNA"/>
</dbReference>
<evidence type="ECO:0000256" key="4">
    <source>
        <dbReference type="ARBA" id="ARBA00022833"/>
    </source>
</evidence>
<feature type="domain" description="DUF659" evidence="6">
    <location>
        <begin position="25"/>
        <end position="168"/>
    </location>
</feature>
<dbReference type="Pfam" id="PF04937">
    <property type="entry name" value="DUF659"/>
    <property type="match status" value="1"/>
</dbReference>
<dbReference type="Proteomes" id="UP001259832">
    <property type="component" value="Unassembled WGS sequence"/>
</dbReference>